<protein>
    <recommendedName>
        <fullName evidence="3">Fungal lipase-like domain-containing protein</fullName>
    </recommendedName>
</protein>
<dbReference type="RefSeq" id="WP_013181536.1">
    <property type="nucleotide sequence ID" value="NC_014225.1"/>
</dbReference>
<evidence type="ECO:0008006" key="3">
    <source>
        <dbReference type="Google" id="ProtNLM"/>
    </source>
</evidence>
<dbReference type="SUPFAM" id="SSF53474">
    <property type="entry name" value="alpha/beta-Hydrolases"/>
    <property type="match status" value="1"/>
</dbReference>
<dbReference type="Proteomes" id="UP000001505">
    <property type="component" value="Chromosome"/>
</dbReference>
<dbReference type="InterPro" id="IPR029058">
    <property type="entry name" value="AB_hydrolase_fold"/>
</dbReference>
<reference evidence="1 2" key="1">
    <citation type="journal article" date="2010" name="PLoS ONE">
        <title>The Waddlia genome: a window into chlamydial biology.</title>
        <authorList>
            <person name="Bertelli C."/>
            <person name="Collyn F."/>
            <person name="Croxatto A."/>
            <person name="Ruckert C."/>
            <person name="Polkinghorne A."/>
            <person name="Kebbi-Beghdadi C."/>
            <person name="Goesmann A."/>
            <person name="Vaughan L."/>
            <person name="Greub G."/>
        </authorList>
    </citation>
    <scope>NUCLEOTIDE SEQUENCE [LARGE SCALE GENOMIC DNA]</scope>
    <source>
        <strain evidence="2">ATCC VR-1470 / WSU 86-1044</strain>
    </source>
</reference>
<dbReference type="HOGENOM" id="CLU_852455_0_0_0"/>
<dbReference type="KEGG" id="wch:wcw_0436"/>
<dbReference type="EMBL" id="CP001928">
    <property type="protein sequence ID" value="ADI37808.1"/>
    <property type="molecule type" value="Genomic_DNA"/>
</dbReference>
<organism evidence="1 2">
    <name type="scientific">Waddlia chondrophila (strain ATCC VR-1470 / WSU 86-1044)</name>
    <dbReference type="NCBI Taxonomy" id="716544"/>
    <lineage>
        <taxon>Bacteria</taxon>
        <taxon>Pseudomonadati</taxon>
        <taxon>Chlamydiota</taxon>
        <taxon>Chlamydiia</taxon>
        <taxon>Parachlamydiales</taxon>
        <taxon>Waddliaceae</taxon>
        <taxon>Waddlia</taxon>
    </lineage>
</organism>
<evidence type="ECO:0000313" key="1">
    <source>
        <dbReference type="EMBL" id="ADI37808.1"/>
    </source>
</evidence>
<dbReference type="OrthoDB" id="6450827at2"/>
<proteinExistence type="predicted"/>
<keyword evidence="2" id="KW-1185">Reference proteome</keyword>
<sequence length="326" mass="36648">MVSLVTAHSQPSKFALACEQGIIRLKELTLKILHILKEILQFPKRYMGSKETFGYSFNDRTDMSSKELHEKIDLACSCAFVHNCNPEWIEPFGYHIETPASFSEIDQTIESRERCFFDPKTGLKATVVRKEDVYLITFGAKGSDKSEIPYNADERHKITALPIINTCLNIFGGVPAIYEQADQLVSDLLKDPRFSGKKVIFTGQCYGASLASYAALMHQKEAFCVNAVPLGAGLQQKIGAERLKIARQTITHLTVKKDWLTDLQITHLFDRFLSALGVRTPGNFGKQFMIPSAFNSRIKSHSHAVESMMKHLGYPEKTRPAAIYHS</sequence>
<accession>D6YUJ7</accession>
<name>D6YUJ7_WADCW</name>
<dbReference type="STRING" id="716544.wcw_0436"/>
<dbReference type="AlphaFoldDB" id="D6YUJ7"/>
<evidence type="ECO:0000313" key="2">
    <source>
        <dbReference type="Proteomes" id="UP000001505"/>
    </source>
</evidence>
<gene>
    <name evidence="1" type="ordered locus">wcw_0436</name>
</gene>